<dbReference type="Pfam" id="PF11079">
    <property type="entry name" value="YqhG"/>
    <property type="match status" value="1"/>
</dbReference>
<reference evidence="2" key="1">
    <citation type="journal article" date="2019" name="Int. J. Syst. Evol. Microbiol.">
        <title>The Global Catalogue of Microorganisms (GCM) 10K type strain sequencing project: providing services to taxonomists for standard genome sequencing and annotation.</title>
        <authorList>
            <consortium name="The Broad Institute Genomics Platform"/>
            <consortium name="The Broad Institute Genome Sequencing Center for Infectious Disease"/>
            <person name="Wu L."/>
            <person name="Ma J."/>
        </authorList>
    </citation>
    <scope>NUCLEOTIDE SEQUENCE [LARGE SCALE GENOMIC DNA]</scope>
    <source>
        <strain evidence="2">CGMCC 4.7177</strain>
    </source>
</reference>
<keyword evidence="2" id="KW-1185">Reference proteome</keyword>
<gene>
    <name evidence="1" type="ORF">ACFSFY_08075</name>
</gene>
<name>A0ABW4SEU0_9BACL</name>
<dbReference type="EMBL" id="JBHUGI010000024">
    <property type="protein sequence ID" value="MFD1928013.1"/>
    <property type="molecule type" value="Genomic_DNA"/>
</dbReference>
<evidence type="ECO:0000313" key="1">
    <source>
        <dbReference type="EMBL" id="MFD1928013.1"/>
    </source>
</evidence>
<sequence length="280" mass="33102">MYPQQIHNYLLQFFKENKCPILSNNDYYVIVQLTIEMDKKIMNRPFYWKYQESIGSEPNPAQITFITNKNKLEEAITGEVIHFGSPRLAQLFQVTKELGSFVQMFEEVPDEFGDKTILTPWLGINYKVSYYSDQTKETLYSLGLNLINGELVNNFQETIRTLKLDKDVSNNTFNLPYVIKPIRALERLDSTVEKIIQEDDHSWAEEAKIRRQKDEKTLEYFYAEVENKPECYEIEKEAMKQQYESRIKIEIINGGLFYLKNVKEFLSKNKNEGVLESMYR</sequence>
<comment type="caution">
    <text evidence="1">The sequence shown here is derived from an EMBL/GenBank/DDBJ whole genome shotgun (WGS) entry which is preliminary data.</text>
</comment>
<dbReference type="InterPro" id="IPR024562">
    <property type="entry name" value="YqhG"/>
</dbReference>
<proteinExistence type="predicted"/>
<organism evidence="1 2">
    <name type="scientific">Sporosarcina siberiensis</name>
    <dbReference type="NCBI Taxonomy" id="1365606"/>
    <lineage>
        <taxon>Bacteria</taxon>
        <taxon>Bacillati</taxon>
        <taxon>Bacillota</taxon>
        <taxon>Bacilli</taxon>
        <taxon>Bacillales</taxon>
        <taxon>Caryophanaceae</taxon>
        <taxon>Sporosarcina</taxon>
    </lineage>
</organism>
<protein>
    <submittedName>
        <fullName evidence="1">YqhG family protein</fullName>
    </submittedName>
</protein>
<accession>A0ABW4SEU0</accession>
<evidence type="ECO:0000313" key="2">
    <source>
        <dbReference type="Proteomes" id="UP001597218"/>
    </source>
</evidence>
<dbReference type="Proteomes" id="UP001597218">
    <property type="component" value="Unassembled WGS sequence"/>
</dbReference>
<dbReference type="RefSeq" id="WP_381536990.1">
    <property type="nucleotide sequence ID" value="NZ_JBHUGI010000024.1"/>
</dbReference>